<dbReference type="EC" id="3.2.1.8" evidence="3"/>
<proteinExistence type="predicted"/>
<keyword evidence="1" id="KW-0677">Repeat</keyword>
<dbReference type="RefSeq" id="WP_101298740.1">
    <property type="nucleotide sequence ID" value="NZ_CP025197.1"/>
</dbReference>
<feature type="domain" description="SLH" evidence="2">
    <location>
        <begin position="381"/>
        <end position="444"/>
    </location>
</feature>
<evidence type="ECO:0000259" key="2">
    <source>
        <dbReference type="PROSITE" id="PS51272"/>
    </source>
</evidence>
<keyword evidence="4" id="KW-1185">Reference proteome</keyword>
<dbReference type="AlphaFoldDB" id="A0A2K9DXT4"/>
<feature type="domain" description="SLH" evidence="2">
    <location>
        <begin position="446"/>
        <end position="509"/>
    </location>
</feature>
<dbReference type="KEGG" id="hsc:HVS_01795"/>
<keyword evidence="3" id="KW-0378">Hydrolase</keyword>
<dbReference type="GO" id="GO:0045493">
    <property type="term" value="P:xylan catabolic process"/>
    <property type="evidence" value="ECO:0007669"/>
    <property type="project" value="UniProtKB-KW"/>
</dbReference>
<keyword evidence="3" id="KW-0858">Xylan degradation</keyword>
<keyword evidence="3" id="KW-0326">Glycosidase</keyword>
<evidence type="ECO:0000313" key="4">
    <source>
        <dbReference type="Proteomes" id="UP000233534"/>
    </source>
</evidence>
<dbReference type="EMBL" id="CP025197">
    <property type="protein sequence ID" value="AUG56322.1"/>
    <property type="molecule type" value="Genomic_DNA"/>
</dbReference>
<keyword evidence="3" id="KW-0119">Carbohydrate metabolism</keyword>
<organism evidence="3 4">
    <name type="scientific">Acetivibrio saccincola</name>
    <dbReference type="NCBI Taxonomy" id="1677857"/>
    <lineage>
        <taxon>Bacteria</taxon>
        <taxon>Bacillati</taxon>
        <taxon>Bacillota</taxon>
        <taxon>Clostridia</taxon>
        <taxon>Eubacteriales</taxon>
        <taxon>Oscillospiraceae</taxon>
        <taxon>Acetivibrio</taxon>
    </lineage>
</organism>
<protein>
    <submittedName>
        <fullName evidence="3">Endo-1,4-beta-xylanase A</fullName>
        <ecNumber evidence="3">3.2.1.8</ecNumber>
    </submittedName>
</protein>
<accession>A0A2K9DXT4</accession>
<reference evidence="3 4" key="1">
    <citation type="submission" date="2017-12" db="EMBL/GenBank/DDBJ databases">
        <title>Complete genome sequence of Herbivorax saccincola GGR1, a novel Cellulosome-producing hydrolytic bacterium in a thermophilic biogas plant, established by Illumina and Nanopore MinION sequencing.</title>
        <authorList>
            <person name="Pechtl A."/>
            <person name="Ruckert C."/>
            <person name="Koeck D.E."/>
            <person name="Maus I."/>
            <person name="Winkler A."/>
            <person name="Kalinowski J."/>
            <person name="Puhler A."/>
            <person name="Schwarz W.W."/>
            <person name="Zverlov V.V."/>
            <person name="Schluter A."/>
            <person name="Liebl W."/>
        </authorList>
    </citation>
    <scope>NUCLEOTIDE SEQUENCE [LARGE SCALE GENOMIC DNA]</scope>
    <source>
        <strain evidence="4">SR1</strain>
    </source>
</reference>
<dbReference type="PROSITE" id="PS51272">
    <property type="entry name" value="SLH"/>
    <property type="match status" value="3"/>
</dbReference>
<dbReference type="Proteomes" id="UP000233534">
    <property type="component" value="Chromosome"/>
</dbReference>
<sequence>MLKKLMSIVLILILIFGIMEISSARIGDSGYEGGISSGQAPGRTTFEYKEVVFITGEPIVFEGTVTITKNLRQDRNTGENVMTTNYTYRLSNAEYSATLNRALSHSTTLSEKEKGQTIEETRLNDGYSEIIRIGNEMYRLENYDYTKTNIKHSKPAVDYYAGNMWGRKTYRLGNGAGGRTVTVDISGEFYGYNQYWGTAETQILDYVIQSQSTTGDYTDKWGGTASVTLSTTTSQNMRYVENEPQTISFEGGFLETQHNNSVLQYTARLPEFDSEGISTDRIVEIKDSLQIETFPSSKRLLVPDLNHLRGHWAYRDIMALYSLEVFTGDASRFNPQEVMTRAEFADAIVRAAREVPQDPALVDSRVNRRVNTNNRNNEEETTQRFFDVSKNHKYYDSINSAFDRGIISGRGDGRFYPEDYITTADAITIIISTLGLENLAPQDGAITIFKDNSDIPKYARNSVYVAQKIGLIIGDERGYLKPMEYITKGRAAVIINKYINYMREDLKKDYRERIINY</sequence>
<name>A0A2K9DXT4_9FIRM</name>
<keyword evidence="3" id="KW-0624">Polysaccharide degradation</keyword>
<evidence type="ECO:0000313" key="3">
    <source>
        <dbReference type="EMBL" id="AUG56322.1"/>
    </source>
</evidence>
<feature type="domain" description="SLH" evidence="2">
    <location>
        <begin position="300"/>
        <end position="362"/>
    </location>
</feature>
<dbReference type="InterPro" id="IPR001119">
    <property type="entry name" value="SLH_dom"/>
</dbReference>
<dbReference type="Pfam" id="PF00395">
    <property type="entry name" value="SLH"/>
    <property type="match status" value="2"/>
</dbReference>
<gene>
    <name evidence="3" type="primary">xynA2</name>
    <name evidence="3" type="ORF">HVS_01795</name>
</gene>
<dbReference type="GO" id="GO:0031176">
    <property type="term" value="F:endo-1,4-beta-xylanase activity"/>
    <property type="evidence" value="ECO:0007669"/>
    <property type="project" value="UniProtKB-EC"/>
</dbReference>
<evidence type="ECO:0000256" key="1">
    <source>
        <dbReference type="ARBA" id="ARBA00022737"/>
    </source>
</evidence>